<dbReference type="EnsemblPlants" id="Solyc04g049940.2.1">
    <property type="protein sequence ID" value="Solyc04g049940.2.1"/>
    <property type="gene ID" value="Solyc04g049940.2"/>
</dbReference>
<dbReference type="AlphaFoldDB" id="K4BRW7"/>
<dbReference type="HOGENOM" id="CLU_2798850_0_0_1"/>
<evidence type="ECO:0000313" key="1">
    <source>
        <dbReference type="EnsemblPlants" id="Solyc04g049940.2.1"/>
    </source>
</evidence>
<organism evidence="1">
    <name type="scientific">Solanum lycopersicum</name>
    <name type="common">Tomato</name>
    <name type="synonym">Lycopersicon esculentum</name>
    <dbReference type="NCBI Taxonomy" id="4081"/>
    <lineage>
        <taxon>Eukaryota</taxon>
        <taxon>Viridiplantae</taxon>
        <taxon>Streptophyta</taxon>
        <taxon>Embryophyta</taxon>
        <taxon>Tracheophyta</taxon>
        <taxon>Spermatophyta</taxon>
        <taxon>Magnoliopsida</taxon>
        <taxon>eudicotyledons</taxon>
        <taxon>Gunneridae</taxon>
        <taxon>Pentapetalae</taxon>
        <taxon>asterids</taxon>
        <taxon>lamiids</taxon>
        <taxon>Solanales</taxon>
        <taxon>Solanaceae</taxon>
        <taxon>Solanoideae</taxon>
        <taxon>Solaneae</taxon>
        <taxon>Solanum</taxon>
        <taxon>Solanum subgen. Lycopersicon</taxon>
    </lineage>
</organism>
<dbReference type="PaxDb" id="4081-Solyc04g049940.2.1"/>
<name>K4BRW7_SOLLC</name>
<reference evidence="1" key="1">
    <citation type="journal article" date="2012" name="Nature">
        <title>The tomato genome sequence provides insights into fleshy fruit evolution.</title>
        <authorList>
            <consortium name="Tomato Genome Consortium"/>
        </authorList>
    </citation>
    <scope>NUCLEOTIDE SEQUENCE [LARGE SCALE GENOMIC DNA]</scope>
    <source>
        <strain evidence="1">cv. Heinz 1706</strain>
    </source>
</reference>
<protein>
    <submittedName>
        <fullName evidence="1">Uncharacterized protein</fullName>
    </submittedName>
</protein>
<reference evidence="1" key="2">
    <citation type="submission" date="2015-06" db="UniProtKB">
        <authorList>
            <consortium name="EnsemblPlants"/>
        </authorList>
    </citation>
    <scope>IDENTIFICATION</scope>
    <source>
        <strain evidence="1">cv. Heinz 1706</strain>
    </source>
</reference>
<sequence>MSKQGQVQPVLKPLLKHCLYCLERVLVLIDLIHLGIAGIKNTSSYNLITNWRDIITKIYSNPRFYSIL</sequence>
<keyword evidence="2" id="KW-1185">Reference proteome</keyword>
<dbReference type="Proteomes" id="UP000004994">
    <property type="component" value="Chromosome 4"/>
</dbReference>
<dbReference type="Gramene" id="Solyc04g049940.2.1">
    <property type="protein sequence ID" value="Solyc04g049940.2.1"/>
    <property type="gene ID" value="Solyc04g049940.2"/>
</dbReference>
<evidence type="ECO:0000313" key="2">
    <source>
        <dbReference type="Proteomes" id="UP000004994"/>
    </source>
</evidence>
<proteinExistence type="predicted"/>
<dbReference type="InParanoid" id="K4BRW7"/>
<accession>K4BRW7</accession>